<dbReference type="InterPro" id="IPR003675">
    <property type="entry name" value="Rce1/LyrA-like_dom"/>
</dbReference>
<evidence type="ECO:0000256" key="2">
    <source>
        <dbReference type="SAM" id="Phobius"/>
    </source>
</evidence>
<dbReference type="Pfam" id="PF02517">
    <property type="entry name" value="Rce1-like"/>
    <property type="match status" value="1"/>
</dbReference>
<protein>
    <recommendedName>
        <fullName evidence="3">CAAX prenyl protease 2/Lysostaphin resistance protein A-like domain-containing protein</fullName>
    </recommendedName>
</protein>
<feature type="transmembrane region" description="Helical" evidence="2">
    <location>
        <begin position="42"/>
        <end position="61"/>
    </location>
</feature>
<evidence type="ECO:0000313" key="4">
    <source>
        <dbReference type="EMBL" id="GBG93772.1"/>
    </source>
</evidence>
<feature type="transmembrane region" description="Helical" evidence="2">
    <location>
        <begin position="232"/>
        <end position="249"/>
    </location>
</feature>
<dbReference type="GO" id="GO:0080120">
    <property type="term" value="P:CAAX-box protein maturation"/>
    <property type="evidence" value="ECO:0007669"/>
    <property type="project" value="UniProtKB-ARBA"/>
</dbReference>
<organism evidence="4 5">
    <name type="scientific">Ligilactobacillus salitolerans</name>
    <dbReference type="NCBI Taxonomy" id="1808352"/>
    <lineage>
        <taxon>Bacteria</taxon>
        <taxon>Bacillati</taxon>
        <taxon>Bacillota</taxon>
        <taxon>Bacilli</taxon>
        <taxon>Lactobacillales</taxon>
        <taxon>Lactobacillaceae</taxon>
        <taxon>Ligilactobacillus</taxon>
    </lineage>
</organism>
<dbReference type="OrthoDB" id="2324340at2"/>
<keyword evidence="5" id="KW-1185">Reference proteome</keyword>
<dbReference type="RefSeq" id="WP_124974582.1">
    <property type="nucleotide sequence ID" value="NZ_BFFP01000002.1"/>
</dbReference>
<evidence type="ECO:0000313" key="5">
    <source>
        <dbReference type="Proteomes" id="UP000286848"/>
    </source>
</evidence>
<feature type="domain" description="CAAX prenyl protease 2/Lysostaphin resistance protein A-like" evidence="3">
    <location>
        <begin position="132"/>
        <end position="242"/>
    </location>
</feature>
<comment type="similarity">
    <text evidence="1">Belongs to the UPF0177 family.</text>
</comment>
<feature type="transmembrane region" description="Helical" evidence="2">
    <location>
        <begin position="171"/>
        <end position="195"/>
    </location>
</feature>
<dbReference type="AlphaFoldDB" id="A0A401IQG4"/>
<proteinExistence type="inferred from homology"/>
<feature type="transmembrane region" description="Helical" evidence="2">
    <location>
        <begin position="82"/>
        <end position="107"/>
    </location>
</feature>
<dbReference type="EMBL" id="BFFP01000002">
    <property type="protein sequence ID" value="GBG93772.1"/>
    <property type="molecule type" value="Genomic_DNA"/>
</dbReference>
<dbReference type="GO" id="GO:0004175">
    <property type="term" value="F:endopeptidase activity"/>
    <property type="evidence" value="ECO:0007669"/>
    <property type="project" value="UniProtKB-ARBA"/>
</dbReference>
<keyword evidence="2" id="KW-1133">Transmembrane helix</keyword>
<sequence length="250" mass="27681">MVNWKRWYKVALLFILFHILYFGGQYFVLLPASQRSVSLGDLVQIGGVSAILLLFFGGYAWHIEHRVKIAPHYSLPVHLGHLVSSVTTGILLIMVLDAVVVALLQLLHIAPVTSQNQAGINELVQVSSTSKYVTIFLAVVIGPVCEETIYRLLLIGPKQVPGLHPAQKHRLYLAIFSWAAFIFAHMAEQIWAVILNPTWNGITAALSASLIYGCLSFVITREYYLHGSLARSIAVHMSWNALAASALFFS</sequence>
<comment type="caution">
    <text evidence="4">The sequence shown here is derived from an EMBL/GenBank/DDBJ whole genome shotgun (WGS) entry which is preliminary data.</text>
</comment>
<keyword evidence="2" id="KW-0472">Membrane</keyword>
<gene>
    <name evidence="4" type="ORF">LFYK43_02310</name>
</gene>
<name>A0A401IQG4_9LACO</name>
<feature type="transmembrane region" description="Helical" evidence="2">
    <location>
        <begin position="132"/>
        <end position="150"/>
    </location>
</feature>
<dbReference type="Proteomes" id="UP000286848">
    <property type="component" value="Unassembled WGS sequence"/>
</dbReference>
<evidence type="ECO:0000256" key="1">
    <source>
        <dbReference type="ARBA" id="ARBA00009067"/>
    </source>
</evidence>
<reference evidence="4 5" key="1">
    <citation type="journal article" date="2019" name="Int. J. Syst. Evol. Microbiol.">
        <title>Lactobacillus salitolerans sp. nov., a novel lactic acid bacterium isolated from spent mushroom substrates.</title>
        <authorList>
            <person name="Tohno M."/>
            <person name="Tanizawa Y."/>
            <person name="Kojima Y."/>
            <person name="Sakamoto M."/>
            <person name="Nakamura Y."/>
            <person name="Ohkuma M."/>
            <person name="Kobayashi H."/>
        </authorList>
    </citation>
    <scope>NUCLEOTIDE SEQUENCE [LARGE SCALE GENOMIC DNA]</scope>
    <source>
        <strain evidence="4 5">YK43</strain>
    </source>
</reference>
<feature type="transmembrane region" description="Helical" evidence="2">
    <location>
        <begin position="7"/>
        <end position="30"/>
    </location>
</feature>
<keyword evidence="2" id="KW-0812">Transmembrane</keyword>
<accession>A0A401IQG4</accession>
<evidence type="ECO:0000259" key="3">
    <source>
        <dbReference type="Pfam" id="PF02517"/>
    </source>
</evidence>
<feature type="transmembrane region" description="Helical" evidence="2">
    <location>
        <begin position="201"/>
        <end position="220"/>
    </location>
</feature>